<dbReference type="OrthoDB" id="40579at2759"/>
<dbReference type="AlphaFoldDB" id="A0A835N7E9"/>
<keyword evidence="3" id="KW-0119">Carbohydrate metabolism</keyword>
<accession>A0A835N7E9</accession>
<keyword evidence="1" id="KW-0479">Metal-binding</keyword>
<sequence length="145" mass="16550">MYRLVSEQLQPMKGLQKLSKCIEECRLRRAAVTNAPISDTELLISMLGSSFIKVFVLLGLCFRDKKAGMAVVGLSTRNPELLLFKDFDDPNLWTELEKLERGRDNHNHLLSTGIQCDRGDKSRGKSHITHVPRVSYLWLHNTITK</sequence>
<dbReference type="InterPro" id="IPR051600">
    <property type="entry name" value="Beta-PGM-like"/>
</dbReference>
<evidence type="ECO:0000313" key="4">
    <source>
        <dbReference type="EMBL" id="KAF9687635.1"/>
    </source>
</evidence>
<proteinExistence type="predicted"/>
<dbReference type="EMBL" id="JADGMS010000002">
    <property type="protein sequence ID" value="KAF9687635.1"/>
    <property type="molecule type" value="Genomic_DNA"/>
</dbReference>
<keyword evidence="5" id="KW-1185">Reference proteome</keyword>
<dbReference type="Proteomes" id="UP000657918">
    <property type="component" value="Unassembled WGS sequence"/>
</dbReference>
<evidence type="ECO:0000256" key="1">
    <source>
        <dbReference type="ARBA" id="ARBA00022723"/>
    </source>
</evidence>
<gene>
    <name evidence="4" type="ORF">SADUNF_Sadunf02G0113700</name>
</gene>
<name>A0A835N7E9_9ROSI</name>
<dbReference type="GO" id="GO:0003824">
    <property type="term" value="F:catalytic activity"/>
    <property type="evidence" value="ECO:0007669"/>
    <property type="project" value="UniProtKB-ARBA"/>
</dbReference>
<evidence type="ECO:0000256" key="2">
    <source>
        <dbReference type="ARBA" id="ARBA00022842"/>
    </source>
</evidence>
<dbReference type="GO" id="GO:0046872">
    <property type="term" value="F:metal ion binding"/>
    <property type="evidence" value="ECO:0007669"/>
    <property type="project" value="UniProtKB-KW"/>
</dbReference>
<organism evidence="4 5">
    <name type="scientific">Salix dunnii</name>
    <dbReference type="NCBI Taxonomy" id="1413687"/>
    <lineage>
        <taxon>Eukaryota</taxon>
        <taxon>Viridiplantae</taxon>
        <taxon>Streptophyta</taxon>
        <taxon>Embryophyta</taxon>
        <taxon>Tracheophyta</taxon>
        <taxon>Spermatophyta</taxon>
        <taxon>Magnoliopsida</taxon>
        <taxon>eudicotyledons</taxon>
        <taxon>Gunneridae</taxon>
        <taxon>Pentapetalae</taxon>
        <taxon>rosids</taxon>
        <taxon>fabids</taxon>
        <taxon>Malpighiales</taxon>
        <taxon>Salicaceae</taxon>
        <taxon>Saliceae</taxon>
        <taxon>Salix</taxon>
    </lineage>
</organism>
<dbReference type="PANTHER" id="PTHR46193:SF18">
    <property type="entry name" value="HEXITOL PHOSPHATASE B"/>
    <property type="match status" value="1"/>
</dbReference>
<evidence type="ECO:0000256" key="3">
    <source>
        <dbReference type="ARBA" id="ARBA00023277"/>
    </source>
</evidence>
<reference evidence="4 5" key="1">
    <citation type="submission" date="2020-10" db="EMBL/GenBank/DDBJ databases">
        <title>Plant Genome Project.</title>
        <authorList>
            <person name="Zhang R.-G."/>
        </authorList>
    </citation>
    <scope>NUCLEOTIDE SEQUENCE [LARGE SCALE GENOMIC DNA]</scope>
    <source>
        <strain evidence="4">FAFU-HL-1</strain>
        <tissue evidence="4">Leaf</tissue>
    </source>
</reference>
<comment type="caution">
    <text evidence="4">The sequence shown here is derived from an EMBL/GenBank/DDBJ whole genome shotgun (WGS) entry which is preliminary data.</text>
</comment>
<keyword evidence="2" id="KW-0460">Magnesium</keyword>
<protein>
    <submittedName>
        <fullName evidence="4">Uncharacterized protein</fullName>
    </submittedName>
</protein>
<dbReference type="PANTHER" id="PTHR46193">
    <property type="entry name" value="6-PHOSPHOGLUCONATE PHOSPHATASE"/>
    <property type="match status" value="1"/>
</dbReference>
<evidence type="ECO:0000313" key="5">
    <source>
        <dbReference type="Proteomes" id="UP000657918"/>
    </source>
</evidence>